<dbReference type="Pfam" id="PF02601">
    <property type="entry name" value="Exonuc_VII_L"/>
    <property type="match status" value="1"/>
</dbReference>
<dbReference type="GO" id="GO:0009318">
    <property type="term" value="C:exodeoxyribonuclease VII complex"/>
    <property type="evidence" value="ECO:0007669"/>
    <property type="project" value="InterPro"/>
</dbReference>
<protein>
    <submittedName>
        <fullName evidence="3">Exodeoxyribonuclease VIi large subunit</fullName>
    </submittedName>
</protein>
<sequence>MSDIDLGDIEFLSETENNCLTISVIYDIIKVSIDSSQLFQNINLTAEVVDIRNYKGMVFIKIRDISGIMPAVIYRNVYKEQLSEGDQINIFGKLDIYNSQIQLIVNSYIKMGLGNANQKLQILKQKLSKLGYLDDKPTLENDYKKIGIISSINAAGLRDFLHVIIQSCTGKKLYIYPASVQGKEAPNEIISAIKLANEHKIVDIIVLIRGGGSKEDLSCFNDEGIAHTIYQSKIPIVTGIGHQIDTSIADLVCVKSFITPTAVAQNITTENNHSKKILNDLRKTINQKIVNILNLRKNYLFERENKLEKRINYLISHFDYLAEYYNSNINKIKQYLITNVNNKLKYISDYDKEIHGLNNNIISNLENNLDHNRKKLNYYLDIYNQKIKIYDNQIKLITQPIIYDSDGKCINSIEELETNKNITIKFIDGVYHLKIQQY</sequence>
<dbReference type="PANTHER" id="PTHR30008">
    <property type="entry name" value="EXODEOXYRIBONUCLEASE 7 LARGE SUBUNIT"/>
    <property type="match status" value="1"/>
</dbReference>
<dbReference type="Pfam" id="PF01336">
    <property type="entry name" value="tRNA_anti-codon"/>
    <property type="match status" value="1"/>
</dbReference>
<evidence type="ECO:0000259" key="1">
    <source>
        <dbReference type="Pfam" id="PF01336"/>
    </source>
</evidence>
<reference evidence="3" key="1">
    <citation type="submission" date="2019-07" db="EMBL/GenBank/DDBJ databases">
        <title>The discovery of a new lineage B mimivirus raises questions about particles surface fibrils.</title>
        <authorList>
            <person name="Silva L.K.S."/>
            <person name="Rodrigues R.A.L."/>
            <person name="Andrade A.C.S.P."/>
            <person name="Hikida H."/>
            <person name="Andreani J."/>
            <person name="Levasseur A."/>
            <person name="La Scola B."/>
            <person name="Abrahao J.S."/>
        </authorList>
    </citation>
    <scope>NUCLEOTIDE SEQUENCE</scope>
    <source>
        <strain evidence="3">B60</strain>
    </source>
</reference>
<evidence type="ECO:0000313" key="3">
    <source>
        <dbReference type="EMBL" id="QID06472.1"/>
    </source>
</evidence>
<accession>A0A6G6ACB5</accession>
<proteinExistence type="predicted"/>
<dbReference type="GO" id="GO:0006308">
    <property type="term" value="P:DNA catabolic process"/>
    <property type="evidence" value="ECO:0007669"/>
    <property type="project" value="InterPro"/>
</dbReference>
<dbReference type="GO" id="GO:0003676">
    <property type="term" value="F:nucleic acid binding"/>
    <property type="evidence" value="ECO:0007669"/>
    <property type="project" value="InterPro"/>
</dbReference>
<dbReference type="GO" id="GO:0008855">
    <property type="term" value="F:exodeoxyribonuclease VII activity"/>
    <property type="evidence" value="ECO:0007669"/>
    <property type="project" value="InterPro"/>
</dbReference>
<dbReference type="Gene3D" id="2.40.50.140">
    <property type="entry name" value="Nucleic acid-binding proteins"/>
    <property type="match status" value="1"/>
</dbReference>
<feature type="domain" description="Exonuclease VII large subunit C-terminal" evidence="2">
    <location>
        <begin position="136"/>
        <end position="432"/>
    </location>
</feature>
<dbReference type="EMBL" id="MN175499">
    <property type="protein sequence ID" value="QID06472.1"/>
    <property type="molecule type" value="Genomic_DNA"/>
</dbReference>
<dbReference type="InterPro" id="IPR003753">
    <property type="entry name" value="Exonuc_VII_L"/>
</dbReference>
<dbReference type="NCBIfam" id="TIGR00237">
    <property type="entry name" value="xseA"/>
    <property type="match status" value="1"/>
</dbReference>
<dbReference type="InterPro" id="IPR004365">
    <property type="entry name" value="NA-bd_OB_tRNA"/>
</dbReference>
<evidence type="ECO:0000259" key="2">
    <source>
        <dbReference type="Pfam" id="PF02601"/>
    </source>
</evidence>
<dbReference type="InterPro" id="IPR012340">
    <property type="entry name" value="NA-bd_OB-fold"/>
</dbReference>
<organism evidence="3">
    <name type="scientific">Borely moumouvirus</name>
    <dbReference type="NCBI Taxonomy" id="2712067"/>
    <lineage>
        <taxon>Viruses</taxon>
        <taxon>Varidnaviria</taxon>
        <taxon>Bamfordvirae</taxon>
        <taxon>Nucleocytoviricota</taxon>
        <taxon>Megaviricetes</taxon>
        <taxon>Imitervirales</taxon>
        <taxon>Mimiviridae</taxon>
        <taxon>Megamimivirinae</taxon>
        <taxon>Moumouvirus</taxon>
    </lineage>
</organism>
<feature type="domain" description="OB" evidence="1">
    <location>
        <begin position="44"/>
        <end position="109"/>
    </location>
</feature>
<dbReference type="SUPFAM" id="SSF50249">
    <property type="entry name" value="Nucleic acid-binding proteins"/>
    <property type="match status" value="1"/>
</dbReference>
<name>A0A6G6ACB5_9VIRU</name>
<dbReference type="InterPro" id="IPR020579">
    <property type="entry name" value="Exonuc_VII_lsu_C"/>
</dbReference>
<dbReference type="PANTHER" id="PTHR30008:SF0">
    <property type="entry name" value="EXODEOXYRIBONUCLEASE 7 LARGE SUBUNIT"/>
    <property type="match status" value="1"/>
</dbReference>